<feature type="compositionally biased region" description="Basic and acidic residues" evidence="1">
    <location>
        <begin position="123"/>
        <end position="136"/>
    </location>
</feature>
<protein>
    <submittedName>
        <fullName evidence="2">Uncharacterized protein</fullName>
    </submittedName>
</protein>
<feature type="region of interest" description="Disordered" evidence="1">
    <location>
        <begin position="195"/>
        <end position="236"/>
    </location>
</feature>
<evidence type="ECO:0000313" key="3">
    <source>
        <dbReference type="Proteomes" id="UP000095192"/>
    </source>
</evidence>
<feature type="compositionally biased region" description="Polar residues" evidence="1">
    <location>
        <begin position="1290"/>
        <end position="1299"/>
    </location>
</feature>
<feature type="region of interest" description="Disordered" evidence="1">
    <location>
        <begin position="1255"/>
        <end position="1312"/>
    </location>
</feature>
<gene>
    <name evidence="2" type="ORF">cyc_07223</name>
</gene>
<dbReference type="InParanoid" id="A0A1D3D0G6"/>
<feature type="compositionally biased region" description="Basic and acidic residues" evidence="1">
    <location>
        <begin position="1300"/>
        <end position="1311"/>
    </location>
</feature>
<organism evidence="2 3">
    <name type="scientific">Cyclospora cayetanensis</name>
    <dbReference type="NCBI Taxonomy" id="88456"/>
    <lineage>
        <taxon>Eukaryota</taxon>
        <taxon>Sar</taxon>
        <taxon>Alveolata</taxon>
        <taxon>Apicomplexa</taxon>
        <taxon>Conoidasida</taxon>
        <taxon>Coccidia</taxon>
        <taxon>Eucoccidiorida</taxon>
        <taxon>Eimeriorina</taxon>
        <taxon>Eimeriidae</taxon>
        <taxon>Cyclospora</taxon>
    </lineage>
</organism>
<feature type="compositionally biased region" description="Low complexity" evidence="1">
    <location>
        <begin position="1274"/>
        <end position="1286"/>
    </location>
</feature>
<feature type="compositionally biased region" description="Polar residues" evidence="1">
    <location>
        <begin position="750"/>
        <end position="759"/>
    </location>
</feature>
<feature type="compositionally biased region" description="Basic and acidic residues" evidence="1">
    <location>
        <begin position="101"/>
        <end position="115"/>
    </location>
</feature>
<feature type="compositionally biased region" description="Basic and acidic residues" evidence="1">
    <location>
        <begin position="145"/>
        <end position="161"/>
    </location>
</feature>
<name>A0A1D3D0G6_9EIME</name>
<feature type="compositionally biased region" description="Basic and acidic residues" evidence="1">
    <location>
        <begin position="578"/>
        <end position="590"/>
    </location>
</feature>
<dbReference type="VEuPathDB" id="ToxoDB:cyc_07223"/>
<accession>A0A1D3D0G6</accession>
<evidence type="ECO:0000313" key="2">
    <source>
        <dbReference type="EMBL" id="OEH76899.1"/>
    </source>
</evidence>
<feature type="region of interest" description="Disordered" evidence="1">
    <location>
        <begin position="303"/>
        <end position="323"/>
    </location>
</feature>
<reference evidence="2 3" key="1">
    <citation type="journal article" date="2016" name="BMC Genomics">
        <title>Comparative genomics reveals Cyclospora cayetanensis possesses coccidia-like metabolism and invasion components but unique surface antigens.</title>
        <authorList>
            <person name="Liu S."/>
            <person name="Wang L."/>
            <person name="Zheng H."/>
            <person name="Xu Z."/>
            <person name="Roellig D.M."/>
            <person name="Li N."/>
            <person name="Frace M.A."/>
            <person name="Tang K."/>
            <person name="Arrowood M.J."/>
            <person name="Moss D.M."/>
            <person name="Zhang L."/>
            <person name="Feng Y."/>
            <person name="Xiao L."/>
        </authorList>
    </citation>
    <scope>NUCLEOTIDE SEQUENCE [LARGE SCALE GENOMIC DNA]</scope>
    <source>
        <strain evidence="2 3">CHN_HEN01</strain>
    </source>
</reference>
<feature type="region of interest" description="Disordered" evidence="1">
    <location>
        <begin position="750"/>
        <end position="807"/>
    </location>
</feature>
<keyword evidence="3" id="KW-1185">Reference proteome</keyword>
<sequence>MDVCINHAISRERPSSLARLYADPRGRAVRCFAVSQTGAVAAICLEPYSAAALAAASEQCKTTRGEGLSGSSAPASKRPSETLPKSSEAQARRRLQTAEPLQREAAAHFLHEAESSPRSASSVRERKNEQRAHSAEHFQAASGRDPLEIPKEAKNSRHTEAASESLPHADSPADEDSYYAARRLRSRAARKAAASASVAVGGGKNSRSESPSAAPVCLQKSSSSPQHRDAELLPLRDGRGRCRDAAAALKRSPWLFESAASSWETSAASESSPGCGKNEEKGALLDEASSGYLPAATTLVTGADDPRVASRPQRQLPLRLSSPPAVQQEDVEAGCIVLVDTRHLLPASAFAAVAKAANAAKTALTTAVEGHYPQRLARLELCPPEVVGGSALAFFRLLRLGKIGSEAQHAALLSSQWVIDAWGGPTCSVGREEVRAKAPLQGEAEGFSSSAAGDKAAAEAGGFGCNGAAKDDVFSAEELVQTSHESPALLFSLEEKDSWDRDPLSPRSLPPFGGPYCYAEALLQFSGAPPLRLLLDFSGKRTLRCVSLLSLDLALSCLTFAAPAAGAPYDSKGGSPLEPRDVREGERLEESSPPSLGGPPVAPERGTGRLKKGTYAIALFKYTVGCCLQFTSGVYRGNWATSTDTEELSSAPAAPAEGFPKSISQLQRDFPVAAFHQQLQTEGRPPLVPLPPLPAAAAASASSSTLNAMGISKPESDCGRWLVAIVLPCGMIVQGEGKQGQQQCRVQAIMDQQQPAESMQRQRHPQEQHEEEVDEERHHEGSRRSEEGSSRSCSRSASIGPSPSARRCLYSREKKGLHTARDLLQGKGLAGISSGGSCERSGTSISGGGAAQRGLRCSSLSASRAAAAEEKDLLSLRVQGELPVGARYGQSGAKMERFSILTFSKDPMLQWLAIVSRKGITEKVLYFLHLKAPGQRGVSLKELRLETAFLPMILQMEWIPRANASLLVLPEHRRFLGCLRHVSSPHSEVCFVQPYIHFPPCSSNKQDLEAPWDFDLGSSSSSGGSEAEESGLRKRRQRSERGSPGRRHERLSCLHNHLALKTQGSSLEALRSLQGAPPSAWLSLQEAERQQQPSGPFRHRQSFSAFAASLGGRKQQDAQRDAQLALLYASYLRGETLQQPAARFPTDFLLRDNDLCQPLYRIHGVYGPSAFPSAPCGGGSGVGGCCCCVERLPRGDLIDVSQPMSAWGYVEAALQMQVDRKGGALHADRRRPDTPTSRRSAARLLRVAGRLRAILQEPRASPDDPQRPLSLDKAPQAQEEIAPQAIGKPSSGSPAIRATTNEDAHASRRADLQGSCPHWRLQGEIPNGVEAAGAAAAAGPVPPLLPPSTPRLPRLQDVLASLRRKQPASSLPPALRHSRPTLPTRFSLAELLTEKDAQLAAAQAMSEADSPDTEWWNRLRMLASSRGDCRGAGTREPEALAGGHASQWEECHLQSAEDCEALTYDDLVKAQLYWGDPLVLSGRKYRNNWQLPVVWGSELPEEAT</sequence>
<feature type="compositionally biased region" description="Basic and acidic residues" evidence="1">
    <location>
        <begin position="226"/>
        <end position="236"/>
    </location>
</feature>
<proteinExistence type="predicted"/>
<feature type="region of interest" description="Disordered" evidence="1">
    <location>
        <begin position="832"/>
        <end position="852"/>
    </location>
</feature>
<dbReference type="Proteomes" id="UP000095192">
    <property type="component" value="Unassembled WGS sequence"/>
</dbReference>
<feature type="region of interest" description="Disordered" evidence="1">
    <location>
        <begin position="569"/>
        <end position="607"/>
    </location>
</feature>
<dbReference type="EMBL" id="JROU02001283">
    <property type="protein sequence ID" value="OEH76899.1"/>
    <property type="molecule type" value="Genomic_DNA"/>
</dbReference>
<feature type="compositionally biased region" description="Low complexity" evidence="1">
    <location>
        <begin position="790"/>
        <end position="807"/>
    </location>
</feature>
<feature type="region of interest" description="Disordered" evidence="1">
    <location>
        <begin position="1013"/>
        <end position="1052"/>
    </location>
</feature>
<evidence type="ECO:0000256" key="1">
    <source>
        <dbReference type="SAM" id="MobiDB-lite"/>
    </source>
</evidence>
<feature type="region of interest" description="Disordered" evidence="1">
    <location>
        <begin position="63"/>
        <end position="175"/>
    </location>
</feature>
<feature type="compositionally biased region" description="Basic residues" evidence="1">
    <location>
        <begin position="1033"/>
        <end position="1049"/>
    </location>
</feature>
<dbReference type="VEuPathDB" id="ToxoDB:LOC34623230"/>
<comment type="caution">
    <text evidence="2">The sequence shown here is derived from an EMBL/GenBank/DDBJ whole genome shotgun (WGS) entry which is preliminary data.</text>
</comment>
<feature type="compositionally biased region" description="Basic and acidic residues" evidence="1">
    <location>
        <begin position="775"/>
        <end position="789"/>
    </location>
</feature>